<keyword evidence="4" id="KW-1185">Reference proteome</keyword>
<organism evidence="3 4">
    <name type="scientific">Cetobacterium ceti</name>
    <dbReference type="NCBI Taxonomy" id="180163"/>
    <lineage>
        <taxon>Bacteria</taxon>
        <taxon>Fusobacteriati</taxon>
        <taxon>Fusobacteriota</taxon>
        <taxon>Fusobacteriia</taxon>
        <taxon>Fusobacteriales</taxon>
        <taxon>Fusobacteriaceae</taxon>
        <taxon>Cetobacterium</taxon>
    </lineage>
</organism>
<dbReference type="AlphaFoldDB" id="A0A1T4MVH5"/>
<gene>
    <name evidence="3" type="ORF">SAMN02745174_01340</name>
</gene>
<dbReference type="EMBL" id="FUWX01000009">
    <property type="protein sequence ID" value="SJZ70775.1"/>
    <property type="molecule type" value="Genomic_DNA"/>
</dbReference>
<evidence type="ECO:0000313" key="3">
    <source>
        <dbReference type="EMBL" id="SJZ70775.1"/>
    </source>
</evidence>
<dbReference type="Pfam" id="PF13441">
    <property type="entry name" value="Gly-zipper_YMGG"/>
    <property type="match status" value="1"/>
</dbReference>
<evidence type="ECO:0000313" key="4">
    <source>
        <dbReference type="Proteomes" id="UP000191153"/>
    </source>
</evidence>
<evidence type="ECO:0000256" key="1">
    <source>
        <dbReference type="SAM" id="SignalP"/>
    </source>
</evidence>
<evidence type="ECO:0000259" key="2">
    <source>
        <dbReference type="Pfam" id="PF13441"/>
    </source>
</evidence>
<name>A0A1T4MVH5_9FUSO</name>
<feature type="chain" id="PRO_5012888281" evidence="1">
    <location>
        <begin position="23"/>
        <end position="107"/>
    </location>
</feature>
<sequence>MKLKYFLCGCIFISLLSGCSNVGSNTIGSTGVGAGTGALLGQAIGGNSEATLIGAGAGAAVGAIVGAIQDQTSTIKQENKPVYYNQAPLQYNPNYKYQYQSIPNQQY</sequence>
<accession>A0A1T4MVH5</accession>
<dbReference type="InterPro" id="IPR027367">
    <property type="entry name" value="Gly-zipper_YMGG"/>
</dbReference>
<feature type="signal peptide" evidence="1">
    <location>
        <begin position="1"/>
        <end position="22"/>
    </location>
</feature>
<dbReference type="Proteomes" id="UP000191153">
    <property type="component" value="Unassembled WGS sequence"/>
</dbReference>
<protein>
    <submittedName>
        <fullName evidence="3">Glycine-zipper containing OmpA-like membrane domain-containing protein</fullName>
    </submittedName>
</protein>
<dbReference type="PROSITE" id="PS51257">
    <property type="entry name" value="PROKAR_LIPOPROTEIN"/>
    <property type="match status" value="1"/>
</dbReference>
<dbReference type="STRING" id="180163.SAMN02745174_01340"/>
<feature type="domain" description="YMGG-like Gly-zipper" evidence="2">
    <location>
        <begin position="24"/>
        <end position="67"/>
    </location>
</feature>
<reference evidence="3 4" key="1">
    <citation type="submission" date="2017-02" db="EMBL/GenBank/DDBJ databases">
        <authorList>
            <person name="Peterson S.W."/>
        </authorList>
    </citation>
    <scope>NUCLEOTIDE SEQUENCE [LARGE SCALE GENOMIC DNA]</scope>
    <source>
        <strain evidence="3 4">ATCC 700028</strain>
    </source>
</reference>
<keyword evidence="1" id="KW-0732">Signal</keyword>
<proteinExistence type="predicted"/>